<dbReference type="EMBL" id="BTSX01000004">
    <property type="protein sequence ID" value="GMS93466.1"/>
    <property type="molecule type" value="Genomic_DNA"/>
</dbReference>
<dbReference type="AlphaFoldDB" id="A0AAV5TD16"/>
<accession>A0AAV5TD16</accession>
<evidence type="ECO:0000313" key="1">
    <source>
        <dbReference type="EMBL" id="GMS93466.1"/>
    </source>
</evidence>
<proteinExistence type="predicted"/>
<protein>
    <submittedName>
        <fullName evidence="1">Uncharacterized protein</fullName>
    </submittedName>
</protein>
<feature type="non-terminal residue" evidence="1">
    <location>
        <position position="68"/>
    </location>
</feature>
<feature type="non-terminal residue" evidence="1">
    <location>
        <position position="1"/>
    </location>
</feature>
<name>A0AAV5TD16_9BILA</name>
<evidence type="ECO:0000313" key="2">
    <source>
        <dbReference type="Proteomes" id="UP001432027"/>
    </source>
</evidence>
<gene>
    <name evidence="1" type="ORF">PENTCL1PPCAC_15641</name>
</gene>
<comment type="caution">
    <text evidence="1">The sequence shown here is derived from an EMBL/GenBank/DDBJ whole genome shotgun (WGS) entry which is preliminary data.</text>
</comment>
<organism evidence="1 2">
    <name type="scientific">Pristionchus entomophagus</name>
    <dbReference type="NCBI Taxonomy" id="358040"/>
    <lineage>
        <taxon>Eukaryota</taxon>
        <taxon>Metazoa</taxon>
        <taxon>Ecdysozoa</taxon>
        <taxon>Nematoda</taxon>
        <taxon>Chromadorea</taxon>
        <taxon>Rhabditida</taxon>
        <taxon>Rhabditina</taxon>
        <taxon>Diplogasteromorpha</taxon>
        <taxon>Diplogasteroidea</taxon>
        <taxon>Neodiplogasteridae</taxon>
        <taxon>Pristionchus</taxon>
    </lineage>
</organism>
<dbReference type="Proteomes" id="UP001432027">
    <property type="component" value="Unassembled WGS sequence"/>
</dbReference>
<keyword evidence="2" id="KW-1185">Reference proteome</keyword>
<reference evidence="1" key="1">
    <citation type="submission" date="2023-10" db="EMBL/GenBank/DDBJ databases">
        <title>Genome assembly of Pristionchus species.</title>
        <authorList>
            <person name="Yoshida K."/>
            <person name="Sommer R.J."/>
        </authorList>
    </citation>
    <scope>NUCLEOTIDE SEQUENCE</scope>
    <source>
        <strain evidence="1">RS0144</strain>
    </source>
</reference>
<sequence>SASRQIRDTEGRRFAGYFADRCWSCDPHSRKVLDVHSEPHFRRLLSSHILPLLDLCDCVWLVLFVIIG</sequence>